<sequence length="390" mass="38661">MGHQCPECGAPRTVDNTPACACGRRASDALRDARTAEQAAAEDFDPLRIRPYVDLEAENPAAGPDPAQPSEPGAGGSASADATMQLHAVDAGAVGAGTGAGTGTGAGAGTGAGTGAGAGADAGAGAGAGADATMQLQAVTPPALPTPLTPSDNTPNATDLRMFDTTSSPAAPTTEIGRIADPAVGGGGRSRGRRRTAVLGAAGAVLAVVAAAGAAAGLFSYETPSRDGAAPRNAREAVPDASTGESTGVPSASATSAPPTSASASPSTSASSSPSPSASESTASATPTESATPTRTATTAKASDPADAPDDGGGDNAVVLRRGDDGPEVVELQLRLRQLFLYNDEPHGHYNHRVEDAVRTYQWTRGIDPDDRGVYDAATRQRLESETREP</sequence>
<dbReference type="KEGG" id="scad:DN051_26690"/>
<dbReference type="AlphaFoldDB" id="A0A2Z4JDZ2"/>
<dbReference type="InterPro" id="IPR036365">
    <property type="entry name" value="PGBD-like_sf"/>
</dbReference>
<evidence type="ECO:0000256" key="1">
    <source>
        <dbReference type="SAM" id="MobiDB-lite"/>
    </source>
</evidence>
<keyword evidence="2" id="KW-1133">Transmembrane helix</keyword>
<name>A0A2Z4JDZ2_9ACTN</name>
<dbReference type="InterPro" id="IPR002477">
    <property type="entry name" value="Peptidoglycan-bd-like"/>
</dbReference>
<feature type="region of interest" description="Disordered" evidence="1">
    <location>
        <begin position="33"/>
        <end position="85"/>
    </location>
</feature>
<feature type="region of interest" description="Disordered" evidence="1">
    <location>
        <begin position="222"/>
        <end position="327"/>
    </location>
</feature>
<evidence type="ECO:0000313" key="4">
    <source>
        <dbReference type="EMBL" id="AWW42663.1"/>
    </source>
</evidence>
<proteinExistence type="predicted"/>
<feature type="region of interest" description="Disordered" evidence="1">
    <location>
        <begin position="1"/>
        <end position="20"/>
    </location>
</feature>
<keyword evidence="2" id="KW-0812">Transmembrane</keyword>
<accession>A0A2Z4JDZ2</accession>
<organism evidence="4 5">
    <name type="scientific">Streptomyces cadmiisoli</name>
    <dbReference type="NCBI Taxonomy" id="2184053"/>
    <lineage>
        <taxon>Bacteria</taxon>
        <taxon>Bacillati</taxon>
        <taxon>Actinomycetota</taxon>
        <taxon>Actinomycetes</taxon>
        <taxon>Kitasatosporales</taxon>
        <taxon>Streptomycetaceae</taxon>
        <taxon>Streptomyces</taxon>
        <taxon>Streptomyces aurantiacus group</taxon>
    </lineage>
</organism>
<keyword evidence="2" id="KW-0472">Membrane</keyword>
<dbReference type="Gene3D" id="1.10.101.10">
    <property type="entry name" value="PGBD-like superfamily/PGBD"/>
    <property type="match status" value="1"/>
</dbReference>
<evidence type="ECO:0000259" key="3">
    <source>
        <dbReference type="Pfam" id="PF01471"/>
    </source>
</evidence>
<feature type="region of interest" description="Disordered" evidence="1">
    <location>
        <begin position="167"/>
        <end position="192"/>
    </location>
</feature>
<dbReference type="InterPro" id="IPR036366">
    <property type="entry name" value="PGBDSf"/>
</dbReference>
<keyword evidence="5" id="KW-1185">Reference proteome</keyword>
<dbReference type="EMBL" id="CP030073">
    <property type="protein sequence ID" value="AWW42663.1"/>
    <property type="molecule type" value="Genomic_DNA"/>
</dbReference>
<dbReference type="Pfam" id="PF01471">
    <property type="entry name" value="PG_binding_1"/>
    <property type="match status" value="1"/>
</dbReference>
<dbReference type="Proteomes" id="UP000249616">
    <property type="component" value="Chromosome"/>
</dbReference>
<feature type="compositionally biased region" description="Low complexity" evidence="1">
    <location>
        <begin position="250"/>
        <end position="306"/>
    </location>
</feature>
<reference evidence="4 5" key="1">
    <citation type="journal article" date="2019" name="Int. J. Syst. Evol. Microbiol.">
        <title>Streptomyces cadmiisoli sp. nov., a novel actinomycete isolated from cadmium-contaminated soil.</title>
        <authorList>
            <person name="Li K."/>
            <person name="Tang X."/>
            <person name="Zhao J."/>
            <person name="Guo Y."/>
            <person name="Tang Y."/>
            <person name="Gao J."/>
        </authorList>
    </citation>
    <scope>NUCLEOTIDE SEQUENCE [LARGE SCALE GENOMIC DNA]</scope>
    <source>
        <strain evidence="4 5">ZFG47</strain>
    </source>
</reference>
<evidence type="ECO:0000256" key="2">
    <source>
        <dbReference type="SAM" id="Phobius"/>
    </source>
</evidence>
<gene>
    <name evidence="4" type="ORF">DN051_26690</name>
</gene>
<feature type="transmembrane region" description="Helical" evidence="2">
    <location>
        <begin position="197"/>
        <end position="221"/>
    </location>
</feature>
<feature type="domain" description="Peptidoglycan binding-like" evidence="3">
    <location>
        <begin position="326"/>
        <end position="383"/>
    </location>
</feature>
<evidence type="ECO:0000313" key="5">
    <source>
        <dbReference type="Proteomes" id="UP000249616"/>
    </source>
</evidence>
<protein>
    <submittedName>
        <fullName evidence="4">Peptidoglycan-binding protein</fullName>
    </submittedName>
</protein>
<dbReference type="SUPFAM" id="SSF47090">
    <property type="entry name" value="PGBD-like"/>
    <property type="match status" value="1"/>
</dbReference>